<feature type="region of interest" description="Disordered" evidence="5">
    <location>
        <begin position="50"/>
        <end position="97"/>
    </location>
</feature>
<organism evidence="6 7">
    <name type="scientific">Trichocladium antarcticum</name>
    <dbReference type="NCBI Taxonomy" id="1450529"/>
    <lineage>
        <taxon>Eukaryota</taxon>
        <taxon>Fungi</taxon>
        <taxon>Dikarya</taxon>
        <taxon>Ascomycota</taxon>
        <taxon>Pezizomycotina</taxon>
        <taxon>Sordariomycetes</taxon>
        <taxon>Sordariomycetidae</taxon>
        <taxon>Sordariales</taxon>
        <taxon>Chaetomiaceae</taxon>
        <taxon>Trichocladium</taxon>
    </lineage>
</organism>
<reference evidence="6" key="1">
    <citation type="journal article" date="2023" name="Mol. Phylogenet. Evol.">
        <title>Genome-scale phylogeny and comparative genomics of the fungal order Sordariales.</title>
        <authorList>
            <person name="Hensen N."/>
            <person name="Bonometti L."/>
            <person name="Westerberg I."/>
            <person name="Brannstrom I.O."/>
            <person name="Guillou S."/>
            <person name="Cros-Aarteil S."/>
            <person name="Calhoun S."/>
            <person name="Haridas S."/>
            <person name="Kuo A."/>
            <person name="Mondo S."/>
            <person name="Pangilinan J."/>
            <person name="Riley R."/>
            <person name="LaButti K."/>
            <person name="Andreopoulos B."/>
            <person name="Lipzen A."/>
            <person name="Chen C."/>
            <person name="Yan M."/>
            <person name="Daum C."/>
            <person name="Ng V."/>
            <person name="Clum A."/>
            <person name="Steindorff A."/>
            <person name="Ohm R.A."/>
            <person name="Martin F."/>
            <person name="Silar P."/>
            <person name="Natvig D.O."/>
            <person name="Lalanne C."/>
            <person name="Gautier V."/>
            <person name="Ament-Velasquez S.L."/>
            <person name="Kruys A."/>
            <person name="Hutchinson M.I."/>
            <person name="Powell A.J."/>
            <person name="Barry K."/>
            <person name="Miller A.N."/>
            <person name="Grigoriev I.V."/>
            <person name="Debuchy R."/>
            <person name="Gladieux P."/>
            <person name="Hiltunen Thoren M."/>
            <person name="Johannesson H."/>
        </authorList>
    </citation>
    <scope>NUCLEOTIDE SEQUENCE</scope>
    <source>
        <strain evidence="6">CBS 123565</strain>
    </source>
</reference>
<feature type="compositionally biased region" description="Pro residues" evidence="5">
    <location>
        <begin position="1"/>
        <end position="10"/>
    </location>
</feature>
<dbReference type="GO" id="GO:0003712">
    <property type="term" value="F:transcription coregulator activity"/>
    <property type="evidence" value="ECO:0007669"/>
    <property type="project" value="InterPro"/>
</dbReference>
<dbReference type="InterPro" id="IPR019404">
    <property type="entry name" value="Mediator_Med11"/>
</dbReference>
<protein>
    <recommendedName>
        <fullName evidence="4">Mediator of RNA polymerase II transcription subunit 11</fullName>
    </recommendedName>
    <alternativeName>
        <fullName evidence="4">Mediator complex subunit 11</fullName>
    </alternativeName>
</protein>
<proteinExistence type="inferred from homology"/>
<dbReference type="Pfam" id="PF10280">
    <property type="entry name" value="Med11"/>
    <property type="match status" value="1"/>
</dbReference>
<evidence type="ECO:0000256" key="1">
    <source>
        <dbReference type="ARBA" id="ARBA00004123"/>
    </source>
</evidence>
<dbReference type="Proteomes" id="UP001304895">
    <property type="component" value="Unassembled WGS sequence"/>
</dbReference>
<gene>
    <name evidence="4" type="primary">MED11</name>
    <name evidence="6" type="ORF">BT67DRAFT_394067</name>
</gene>
<comment type="caution">
    <text evidence="6">The sequence shown here is derived from an EMBL/GenBank/DDBJ whole genome shotgun (WGS) entry which is preliminary data.</text>
</comment>
<evidence type="ECO:0000256" key="4">
    <source>
        <dbReference type="RuleBase" id="RU364147"/>
    </source>
</evidence>
<comment type="similarity">
    <text evidence="2 4">Belongs to the Mediator complex subunit 11 family.</text>
</comment>
<evidence type="ECO:0000313" key="7">
    <source>
        <dbReference type="Proteomes" id="UP001304895"/>
    </source>
</evidence>
<accession>A0AAN6ZGR6</accession>
<dbReference type="Gene3D" id="1.10.287.3490">
    <property type="match status" value="1"/>
</dbReference>
<evidence type="ECO:0000256" key="2">
    <source>
        <dbReference type="ARBA" id="ARBA00008186"/>
    </source>
</evidence>
<evidence type="ECO:0000256" key="5">
    <source>
        <dbReference type="SAM" id="MobiDB-lite"/>
    </source>
</evidence>
<reference evidence="6" key="2">
    <citation type="submission" date="2023-05" db="EMBL/GenBank/DDBJ databases">
        <authorList>
            <consortium name="Lawrence Berkeley National Laboratory"/>
            <person name="Steindorff A."/>
            <person name="Hensen N."/>
            <person name="Bonometti L."/>
            <person name="Westerberg I."/>
            <person name="Brannstrom I.O."/>
            <person name="Guillou S."/>
            <person name="Cros-Aarteil S."/>
            <person name="Calhoun S."/>
            <person name="Haridas S."/>
            <person name="Kuo A."/>
            <person name="Mondo S."/>
            <person name="Pangilinan J."/>
            <person name="Riley R."/>
            <person name="Labutti K."/>
            <person name="Andreopoulos B."/>
            <person name="Lipzen A."/>
            <person name="Chen C."/>
            <person name="Yanf M."/>
            <person name="Daum C."/>
            <person name="Ng V."/>
            <person name="Clum A."/>
            <person name="Ohm R."/>
            <person name="Martin F."/>
            <person name="Silar P."/>
            <person name="Natvig D."/>
            <person name="Lalanne C."/>
            <person name="Gautier V."/>
            <person name="Ament-Velasquez S.L."/>
            <person name="Kruys A."/>
            <person name="Hutchinson M.I."/>
            <person name="Powell A.J."/>
            <person name="Barry K."/>
            <person name="Miller A.N."/>
            <person name="Grigoriev I.V."/>
            <person name="Debuchy R."/>
            <person name="Gladieux P."/>
            <person name="Thoren M.H."/>
            <person name="Johannesson H."/>
        </authorList>
    </citation>
    <scope>NUCLEOTIDE SEQUENCE</scope>
    <source>
        <strain evidence="6">CBS 123565</strain>
    </source>
</reference>
<feature type="region of interest" description="Disordered" evidence="5">
    <location>
        <begin position="1"/>
        <end position="22"/>
    </location>
</feature>
<dbReference type="EMBL" id="MU853401">
    <property type="protein sequence ID" value="KAK4138545.1"/>
    <property type="molecule type" value="Genomic_DNA"/>
</dbReference>
<keyword evidence="4" id="KW-0805">Transcription regulation</keyword>
<dbReference type="GO" id="GO:0016592">
    <property type="term" value="C:mediator complex"/>
    <property type="evidence" value="ECO:0007669"/>
    <property type="project" value="InterPro"/>
</dbReference>
<evidence type="ECO:0000313" key="6">
    <source>
        <dbReference type="EMBL" id="KAK4138545.1"/>
    </source>
</evidence>
<keyword evidence="4" id="KW-0010">Activator</keyword>
<evidence type="ECO:0000256" key="3">
    <source>
        <dbReference type="ARBA" id="ARBA00023242"/>
    </source>
</evidence>
<dbReference type="AlphaFoldDB" id="A0AAN6ZGR6"/>
<dbReference type="GO" id="GO:0006357">
    <property type="term" value="P:regulation of transcription by RNA polymerase II"/>
    <property type="evidence" value="ECO:0007669"/>
    <property type="project" value="InterPro"/>
</dbReference>
<sequence length="228" mass="23926">MNDPALPPAPNGSGATTDIHQPFTRAERLQQLNEVDNDIASLLQHLSTAMRALATPPGTSVAQPTRPPPSSPTPTSSDINMAALDSPAGGASSQNDPLTTFQTAQTAFFQTVDRIDKQLTRQVLALEEAGIVTLRSGAGASTAGDVLQQQGPQQQQLMETGGDGGGAKAAAAGARLEPDGAGKYGKLDVGRLNMASSKVERDMEGEMWRRGREHLEGAVGERGERMEE</sequence>
<keyword evidence="3 4" id="KW-0539">Nucleus</keyword>
<keyword evidence="7" id="KW-1185">Reference proteome</keyword>
<name>A0AAN6ZGR6_9PEZI</name>
<keyword evidence="4" id="KW-0804">Transcription</keyword>
<comment type="function">
    <text evidence="4">Component of the Mediator complex, a coactivator involved in the regulated transcription of nearly all RNA polymerase II-dependent genes. Mediator functions as a bridge to convey information from gene-specific regulatory proteins to the basal RNA polymerase II transcription machinery. Mediator is recruited to promoters by direct interactions with regulatory proteins and serves as a scaffold for the assembly of a functional pre-initiation complex with RNA polymerase II and the general transcription factors.</text>
</comment>
<comment type="subunit">
    <text evidence="4">Component of the Mediator complex.</text>
</comment>
<comment type="subcellular location">
    <subcellularLocation>
        <location evidence="1 4">Nucleus</location>
    </subcellularLocation>
</comment>
<dbReference type="PANTHER" id="PTHR22890">
    <property type="entry name" value="MEDIATOR OF RNA POLYMERASE II TRANSCRIPTION SUBUNIT 11"/>
    <property type="match status" value="1"/>
</dbReference>